<keyword evidence="2" id="KW-0378">Hydrolase</keyword>
<dbReference type="Proteomes" id="UP001597402">
    <property type="component" value="Unassembled WGS sequence"/>
</dbReference>
<dbReference type="RefSeq" id="WP_376878497.1">
    <property type="nucleotide sequence ID" value="NZ_JBHUHP010000016.1"/>
</dbReference>
<feature type="domain" description="Metallo-beta-lactamase" evidence="3">
    <location>
        <begin position="59"/>
        <end position="272"/>
    </location>
</feature>
<dbReference type="PANTHER" id="PTHR46018:SF2">
    <property type="entry name" value="ZINC PHOSPHODIESTERASE ELAC PROTEIN 1"/>
    <property type="match status" value="1"/>
</dbReference>
<protein>
    <submittedName>
        <fullName evidence="4">MBL fold metallo-hydrolase</fullName>
    </submittedName>
</protein>
<gene>
    <name evidence="4" type="ORF">ACFSHS_16665</name>
</gene>
<reference evidence="5" key="1">
    <citation type="journal article" date="2019" name="Int. J. Syst. Evol. Microbiol.">
        <title>The Global Catalogue of Microorganisms (GCM) 10K type strain sequencing project: providing services to taxonomists for standard genome sequencing and annotation.</title>
        <authorList>
            <consortium name="The Broad Institute Genomics Platform"/>
            <consortium name="The Broad Institute Genome Sequencing Center for Infectious Disease"/>
            <person name="Wu L."/>
            <person name="Ma J."/>
        </authorList>
    </citation>
    <scope>NUCLEOTIDE SEQUENCE [LARGE SCALE GENOMIC DNA]</scope>
    <source>
        <strain evidence="5">JCM 3338</strain>
    </source>
</reference>
<dbReference type="PANTHER" id="PTHR46018">
    <property type="entry name" value="ZINC PHOSPHODIESTERASE ELAC PROTEIN 1"/>
    <property type="match status" value="1"/>
</dbReference>
<evidence type="ECO:0000259" key="3">
    <source>
        <dbReference type="SMART" id="SM00849"/>
    </source>
</evidence>
<dbReference type="CDD" id="cd07719">
    <property type="entry name" value="arylsulfatase_AtsA-like_MBL-fold"/>
    <property type="match status" value="1"/>
</dbReference>
<dbReference type="InterPro" id="IPR044094">
    <property type="entry name" value="AtsA-like_MBL-fold"/>
</dbReference>
<sequence>MTSDPARRRGLLSAYRDDEPLVKARLVRPEDFGSASTGAARLRCWLAGTGTPAVIDGRHGPSTVISAGDDVVMVDTGNGCAYQLLRLGWQPQDVTHVLITHHHLDHNVDLGFLLMAPWVHGTQRRPPVVIGPPGTEQFLNRVFAAHDYDVRSRMPHGYSLDALGVSVVEVHHGTTLHFGRWQVTAVEVEHSPVEDAFGFVIRSGSRSIAISGDTRPCERLIEAAQGADLLIHEALFPGWGIPDYHTSVHDVGRVAQEAGVTSLALTHLIPGHLPDTAWAEIVRRDYTGELMVGRDLLPVCDLI</sequence>
<name>A0ABW4XE13_9ACTN</name>
<dbReference type="EMBL" id="JBHUHP010000016">
    <property type="protein sequence ID" value="MFD2093198.1"/>
    <property type="molecule type" value="Genomic_DNA"/>
</dbReference>
<dbReference type="InterPro" id="IPR001279">
    <property type="entry name" value="Metallo-B-lactamas"/>
</dbReference>
<proteinExistence type="predicted"/>
<comment type="caution">
    <text evidence="4">The sequence shown here is derived from an EMBL/GenBank/DDBJ whole genome shotgun (WGS) entry which is preliminary data.</text>
</comment>
<dbReference type="InterPro" id="IPR036866">
    <property type="entry name" value="RibonucZ/Hydroxyglut_hydro"/>
</dbReference>
<evidence type="ECO:0000313" key="5">
    <source>
        <dbReference type="Proteomes" id="UP001597402"/>
    </source>
</evidence>
<keyword evidence="1" id="KW-0255">Endonuclease</keyword>
<organism evidence="4 5">
    <name type="scientific">Blastococcus deserti</name>
    <dbReference type="NCBI Taxonomy" id="2259033"/>
    <lineage>
        <taxon>Bacteria</taxon>
        <taxon>Bacillati</taxon>
        <taxon>Actinomycetota</taxon>
        <taxon>Actinomycetes</taxon>
        <taxon>Geodermatophilales</taxon>
        <taxon>Geodermatophilaceae</taxon>
        <taxon>Blastococcus</taxon>
    </lineage>
</organism>
<keyword evidence="5" id="KW-1185">Reference proteome</keyword>
<dbReference type="Pfam" id="PF12706">
    <property type="entry name" value="Lactamase_B_2"/>
    <property type="match status" value="1"/>
</dbReference>
<evidence type="ECO:0000256" key="2">
    <source>
        <dbReference type="ARBA" id="ARBA00022801"/>
    </source>
</evidence>
<dbReference type="SUPFAM" id="SSF56281">
    <property type="entry name" value="Metallo-hydrolase/oxidoreductase"/>
    <property type="match status" value="1"/>
</dbReference>
<evidence type="ECO:0000313" key="4">
    <source>
        <dbReference type="EMBL" id="MFD2093198.1"/>
    </source>
</evidence>
<keyword evidence="1" id="KW-0540">Nuclease</keyword>
<dbReference type="SMART" id="SM00849">
    <property type="entry name" value="Lactamase_B"/>
    <property type="match status" value="1"/>
</dbReference>
<evidence type="ECO:0000256" key="1">
    <source>
        <dbReference type="ARBA" id="ARBA00022759"/>
    </source>
</evidence>
<accession>A0ABW4XE13</accession>
<dbReference type="Gene3D" id="3.60.15.10">
    <property type="entry name" value="Ribonuclease Z/Hydroxyacylglutathione hydrolase-like"/>
    <property type="match status" value="1"/>
</dbReference>